<dbReference type="GO" id="GO:0032259">
    <property type="term" value="P:methylation"/>
    <property type="evidence" value="ECO:0007669"/>
    <property type="project" value="UniProtKB-KW"/>
</dbReference>
<proteinExistence type="inferred from homology"/>
<feature type="domain" description="Methyltransferase type 11" evidence="4">
    <location>
        <begin position="51"/>
        <end position="144"/>
    </location>
</feature>
<keyword evidence="6" id="KW-1185">Reference proteome</keyword>
<dbReference type="InterPro" id="IPR029063">
    <property type="entry name" value="SAM-dependent_MTases_sf"/>
</dbReference>
<dbReference type="PANTHER" id="PTHR44942:SF4">
    <property type="entry name" value="METHYLTRANSFERASE TYPE 11 DOMAIN-CONTAINING PROTEIN"/>
    <property type="match status" value="1"/>
</dbReference>
<comment type="similarity">
    <text evidence="1">Belongs to the methyltransferase superfamily.</text>
</comment>
<dbReference type="SUPFAM" id="SSF53335">
    <property type="entry name" value="S-adenosyl-L-methionine-dependent methyltransferases"/>
    <property type="match status" value="1"/>
</dbReference>
<evidence type="ECO:0000256" key="1">
    <source>
        <dbReference type="ARBA" id="ARBA00008361"/>
    </source>
</evidence>
<dbReference type="EMBL" id="JAFIMR010000006">
    <property type="protein sequence ID" value="KAI1877579.1"/>
    <property type="molecule type" value="Genomic_DNA"/>
</dbReference>
<dbReference type="Gene3D" id="3.40.50.150">
    <property type="entry name" value="Vaccinia Virus protein VP39"/>
    <property type="match status" value="1"/>
</dbReference>
<dbReference type="CDD" id="cd02440">
    <property type="entry name" value="AdoMet_MTases"/>
    <property type="match status" value="1"/>
</dbReference>
<dbReference type="Proteomes" id="UP000829685">
    <property type="component" value="Unassembled WGS sequence"/>
</dbReference>
<reference evidence="5" key="1">
    <citation type="submission" date="2021-03" db="EMBL/GenBank/DDBJ databases">
        <title>Revisited historic fungal species revealed as producer of novel bioactive compounds through whole genome sequencing and comparative genomics.</title>
        <authorList>
            <person name="Vignolle G.A."/>
            <person name="Hochenegger N."/>
            <person name="Mach R.L."/>
            <person name="Mach-Aigner A.R."/>
            <person name="Javad Rahimi M."/>
            <person name="Salim K.A."/>
            <person name="Chan C.M."/>
            <person name="Lim L.B.L."/>
            <person name="Cai F."/>
            <person name="Druzhinina I.S."/>
            <person name="U'Ren J.M."/>
            <person name="Derntl C."/>
        </authorList>
    </citation>
    <scope>NUCLEOTIDE SEQUENCE</scope>
    <source>
        <strain evidence="5">TUCIM 5799</strain>
    </source>
</reference>
<organism evidence="5 6">
    <name type="scientific">Neoarthrinium moseri</name>
    <dbReference type="NCBI Taxonomy" id="1658444"/>
    <lineage>
        <taxon>Eukaryota</taxon>
        <taxon>Fungi</taxon>
        <taxon>Dikarya</taxon>
        <taxon>Ascomycota</taxon>
        <taxon>Pezizomycotina</taxon>
        <taxon>Sordariomycetes</taxon>
        <taxon>Xylariomycetidae</taxon>
        <taxon>Amphisphaeriales</taxon>
        <taxon>Apiosporaceae</taxon>
        <taxon>Neoarthrinium</taxon>
    </lineage>
</organism>
<keyword evidence="2" id="KW-0489">Methyltransferase</keyword>
<keyword evidence="3" id="KW-0808">Transferase</keyword>
<sequence>MGSNGEVFFAQNNDFWENYLKGRPRPPDAFFDRIFAYHQSQGNGNFGTVHDVGAGNGPYAQKLRTRFSHVIVSDIVPRNVQLAQHRLGTNGFSYRAGKLEEADDIEESSIDMVFATNVMHFPADQEAAMAAVARQLRPGGSFICSAFGTARFFDAKVQDIWARINYQGGRLLLRKAESPEQTIAILARTDGHYNVAPLSPDLFIPGAKRYHLNMTHGGNMTLIPPEQENKETQPGYTGPDDDEIFQDEEGWSFNADLEGVKEHFNSFPFVSEDPSSFADLFRELEEAMAGGKVVQGCWPATIILATRQ</sequence>
<dbReference type="PANTHER" id="PTHR44942">
    <property type="entry name" value="METHYLTRANSF_11 DOMAIN-CONTAINING PROTEIN"/>
    <property type="match status" value="1"/>
</dbReference>
<comment type="caution">
    <text evidence="5">The sequence shown here is derived from an EMBL/GenBank/DDBJ whole genome shotgun (WGS) entry which is preliminary data.</text>
</comment>
<dbReference type="GO" id="GO:0008757">
    <property type="term" value="F:S-adenosylmethionine-dependent methyltransferase activity"/>
    <property type="evidence" value="ECO:0007669"/>
    <property type="project" value="InterPro"/>
</dbReference>
<evidence type="ECO:0000259" key="4">
    <source>
        <dbReference type="Pfam" id="PF08241"/>
    </source>
</evidence>
<evidence type="ECO:0000313" key="6">
    <source>
        <dbReference type="Proteomes" id="UP000829685"/>
    </source>
</evidence>
<dbReference type="AlphaFoldDB" id="A0A9Q0ATM8"/>
<gene>
    <name evidence="5" type="ORF">JX265_003587</name>
</gene>
<dbReference type="InterPro" id="IPR051052">
    <property type="entry name" value="Diverse_substrate_MTase"/>
</dbReference>
<protein>
    <recommendedName>
        <fullName evidence="4">Methyltransferase type 11 domain-containing protein</fullName>
    </recommendedName>
</protein>
<evidence type="ECO:0000256" key="3">
    <source>
        <dbReference type="ARBA" id="ARBA00022679"/>
    </source>
</evidence>
<name>A0A9Q0ATM8_9PEZI</name>
<evidence type="ECO:0000313" key="5">
    <source>
        <dbReference type="EMBL" id="KAI1877579.1"/>
    </source>
</evidence>
<dbReference type="InterPro" id="IPR013216">
    <property type="entry name" value="Methyltransf_11"/>
</dbReference>
<accession>A0A9Q0ATM8</accession>
<dbReference type="Pfam" id="PF08241">
    <property type="entry name" value="Methyltransf_11"/>
    <property type="match status" value="1"/>
</dbReference>
<evidence type="ECO:0000256" key="2">
    <source>
        <dbReference type="ARBA" id="ARBA00022603"/>
    </source>
</evidence>